<evidence type="ECO:0000313" key="4">
    <source>
        <dbReference type="Proteomes" id="UP000291591"/>
    </source>
</evidence>
<comment type="similarity">
    <text evidence="1">Belongs to the dTDP-4-dehydrorhamnose 3,5-epimerase family.</text>
</comment>
<dbReference type="CDD" id="cd00438">
    <property type="entry name" value="cupin_RmlC"/>
    <property type="match status" value="1"/>
</dbReference>
<sequence length="187" mass="20908">MDVLETDLTGVLQFRPSPHRDDRGFFSRTYDDAVAERWGIVRADFVQDSQSRSKHGVLRGLHGRSHGGEGKIIRCAHGSAFVAIVDARPESPTLGRHVTLTLDDEDMASVYVPRRMLVGFQVTGEVADMCYSIDRTHAPDEAIAVRYDDPELAITWPMPPTELSDRDKNAPSWADLLHSLDIDPARR</sequence>
<keyword evidence="4" id="KW-1185">Reference proteome</keyword>
<reference evidence="3 4" key="1">
    <citation type="submission" date="2019-02" db="EMBL/GenBank/DDBJ databases">
        <title>Sequencing the genomes of 1000 actinobacteria strains.</title>
        <authorList>
            <person name="Klenk H.-P."/>
        </authorList>
    </citation>
    <scope>NUCLEOTIDE SEQUENCE [LARGE SCALE GENOMIC DNA]</scope>
    <source>
        <strain evidence="3 4">DSM 45779</strain>
    </source>
</reference>
<dbReference type="Proteomes" id="UP000291591">
    <property type="component" value="Unassembled WGS sequence"/>
</dbReference>
<dbReference type="EMBL" id="SHKL01000001">
    <property type="protein sequence ID" value="RZT87911.1"/>
    <property type="molecule type" value="Genomic_DNA"/>
</dbReference>
<feature type="active site" description="Proton acceptor" evidence="2">
    <location>
        <position position="62"/>
    </location>
</feature>
<dbReference type="GO" id="GO:0000271">
    <property type="term" value="P:polysaccharide biosynthetic process"/>
    <property type="evidence" value="ECO:0007669"/>
    <property type="project" value="TreeGrafter"/>
</dbReference>
<evidence type="ECO:0000256" key="1">
    <source>
        <dbReference type="ARBA" id="ARBA00010154"/>
    </source>
</evidence>
<dbReference type="InterPro" id="IPR011051">
    <property type="entry name" value="RmlC_Cupin_sf"/>
</dbReference>
<organism evidence="3 4">
    <name type="scientific">Pseudonocardia sediminis</name>
    <dbReference type="NCBI Taxonomy" id="1397368"/>
    <lineage>
        <taxon>Bacteria</taxon>
        <taxon>Bacillati</taxon>
        <taxon>Actinomycetota</taxon>
        <taxon>Actinomycetes</taxon>
        <taxon>Pseudonocardiales</taxon>
        <taxon>Pseudonocardiaceae</taxon>
        <taxon>Pseudonocardia</taxon>
    </lineage>
</organism>
<evidence type="ECO:0000313" key="3">
    <source>
        <dbReference type="EMBL" id="RZT87911.1"/>
    </source>
</evidence>
<proteinExistence type="inferred from homology"/>
<dbReference type="SUPFAM" id="SSF51182">
    <property type="entry name" value="RmlC-like cupins"/>
    <property type="match status" value="1"/>
</dbReference>
<dbReference type="AlphaFoldDB" id="A0A4Q7V399"/>
<evidence type="ECO:0000256" key="2">
    <source>
        <dbReference type="PIRSR" id="PIRSR600888-1"/>
    </source>
</evidence>
<dbReference type="PANTHER" id="PTHR21047">
    <property type="entry name" value="DTDP-6-DEOXY-D-GLUCOSE-3,5 EPIMERASE"/>
    <property type="match status" value="1"/>
</dbReference>
<dbReference type="InterPro" id="IPR000888">
    <property type="entry name" value="RmlC-like"/>
</dbReference>
<comment type="caution">
    <text evidence="3">The sequence shown here is derived from an EMBL/GenBank/DDBJ whole genome shotgun (WGS) entry which is preliminary data.</text>
</comment>
<dbReference type="Gene3D" id="2.60.120.10">
    <property type="entry name" value="Jelly Rolls"/>
    <property type="match status" value="1"/>
</dbReference>
<feature type="active site" description="Proton donor" evidence="2">
    <location>
        <position position="131"/>
    </location>
</feature>
<dbReference type="GO" id="GO:0008830">
    <property type="term" value="F:dTDP-4-dehydrorhamnose 3,5-epimerase activity"/>
    <property type="evidence" value="ECO:0007669"/>
    <property type="project" value="InterPro"/>
</dbReference>
<dbReference type="GO" id="GO:0019305">
    <property type="term" value="P:dTDP-rhamnose biosynthetic process"/>
    <property type="evidence" value="ECO:0007669"/>
    <property type="project" value="TreeGrafter"/>
</dbReference>
<name>A0A4Q7V399_PSEST</name>
<accession>A0A4Q7V399</accession>
<dbReference type="GO" id="GO:0005829">
    <property type="term" value="C:cytosol"/>
    <property type="evidence" value="ECO:0007669"/>
    <property type="project" value="TreeGrafter"/>
</dbReference>
<dbReference type="RefSeq" id="WP_130291997.1">
    <property type="nucleotide sequence ID" value="NZ_SHKL01000001.1"/>
</dbReference>
<gene>
    <name evidence="3" type="ORF">EV383_4843</name>
</gene>
<dbReference type="InterPro" id="IPR014710">
    <property type="entry name" value="RmlC-like_jellyroll"/>
</dbReference>
<dbReference type="OrthoDB" id="9800680at2"/>
<protein>
    <submittedName>
        <fullName evidence="3">dTDP-4-dehydrorhamnose 3,5-epimerase</fullName>
    </submittedName>
</protein>
<dbReference type="Pfam" id="PF00908">
    <property type="entry name" value="dTDP_sugar_isom"/>
    <property type="match status" value="1"/>
</dbReference>
<dbReference type="PANTHER" id="PTHR21047:SF2">
    <property type="entry name" value="THYMIDINE DIPHOSPHO-4-KETO-RHAMNOSE 3,5-EPIMERASE"/>
    <property type="match status" value="1"/>
</dbReference>